<accession>A0ACC2H3V0</accession>
<gene>
    <name evidence="1" type="ORF">DPEC_G00076070</name>
</gene>
<evidence type="ECO:0000313" key="1">
    <source>
        <dbReference type="EMBL" id="KAJ8010533.1"/>
    </source>
</evidence>
<dbReference type="EMBL" id="CM055733">
    <property type="protein sequence ID" value="KAJ8010533.1"/>
    <property type="molecule type" value="Genomic_DNA"/>
</dbReference>
<comment type="caution">
    <text evidence="1">The sequence shown here is derived from an EMBL/GenBank/DDBJ whole genome shotgun (WGS) entry which is preliminary data.</text>
</comment>
<protein>
    <submittedName>
        <fullName evidence="1">Uncharacterized protein</fullName>
    </submittedName>
</protein>
<name>A0ACC2H3V0_DALPE</name>
<proteinExistence type="predicted"/>
<evidence type="ECO:0000313" key="2">
    <source>
        <dbReference type="Proteomes" id="UP001157502"/>
    </source>
</evidence>
<organism evidence="1 2">
    <name type="scientific">Dallia pectoralis</name>
    <name type="common">Alaska blackfish</name>
    <dbReference type="NCBI Taxonomy" id="75939"/>
    <lineage>
        <taxon>Eukaryota</taxon>
        <taxon>Metazoa</taxon>
        <taxon>Chordata</taxon>
        <taxon>Craniata</taxon>
        <taxon>Vertebrata</taxon>
        <taxon>Euteleostomi</taxon>
        <taxon>Actinopterygii</taxon>
        <taxon>Neopterygii</taxon>
        <taxon>Teleostei</taxon>
        <taxon>Protacanthopterygii</taxon>
        <taxon>Esociformes</taxon>
        <taxon>Umbridae</taxon>
        <taxon>Dallia</taxon>
    </lineage>
</organism>
<keyword evidence="2" id="KW-1185">Reference proteome</keyword>
<dbReference type="Proteomes" id="UP001157502">
    <property type="component" value="Chromosome 6"/>
</dbReference>
<reference evidence="1" key="1">
    <citation type="submission" date="2021-05" db="EMBL/GenBank/DDBJ databases">
        <authorList>
            <person name="Pan Q."/>
            <person name="Jouanno E."/>
            <person name="Zahm M."/>
            <person name="Klopp C."/>
            <person name="Cabau C."/>
            <person name="Louis A."/>
            <person name="Berthelot C."/>
            <person name="Parey E."/>
            <person name="Roest Crollius H."/>
            <person name="Montfort J."/>
            <person name="Robinson-Rechavi M."/>
            <person name="Bouchez O."/>
            <person name="Lampietro C."/>
            <person name="Lopez Roques C."/>
            <person name="Donnadieu C."/>
            <person name="Postlethwait J."/>
            <person name="Bobe J."/>
            <person name="Dillon D."/>
            <person name="Chandos A."/>
            <person name="von Hippel F."/>
            <person name="Guiguen Y."/>
        </authorList>
    </citation>
    <scope>NUCLEOTIDE SEQUENCE</scope>
    <source>
        <strain evidence="1">YG-Jan2019</strain>
    </source>
</reference>
<sequence>MSSDFSLWSIGLYLLLWYCQLTGSYQLHDERGSQGQLDLTELIGVPLPPSVRFVTGFEGYPAYSFGPDANVGRLAKSFIPDPFYQDFSVTVTAKPTTPRGGILFAITDAYQRVVHLGVALSPVEDGSQRILLYYTDPGVGRTQEAASFKLGDLTGRWARFTLTVQGAEVRLYMDCEEYHRVAFQRSPEPLTFEASSGIFVGNAGATGLDRFVGSIQQLVLTGDPTAPDNQCEEDDPYASGYGSGDDSDDTETMDEVKKIVEEREYSMFEEPGSTPVQAPPTAALPSDNEEDVTSGQALVLTTERAGPSGIAEAASKPRAGTPSQKGEQGVPGPVGPPGLPGPPGQYSNGEPGPRGPQGPSGQAGRPGAPGKIGQPGNPGNDGRSGETGIQGFPGLPGDPGPKGDKGDPGMGKPGPPGPPGPPGRPSSSRYLNGVDGSGSEDFDDDTEIIAGRPGPPGPPGLPGPPGPSKGLLAPVGIPGAPGKDGEIGRPGQPGADGHDGDPGPTGQRGDKGEPGLTGIPGLKGEPGPAGFPGLPGSEGQEGKPGMRGPQGIPGPPGPPGQAFDFDMEDPEGSGSLGDKLRPGTQGPIGNPGPPGPSGKDGRDGLPGMGVKGEPGSSGAPGASGTNGRPGQTGPKGETGDLGPKGEKGQDGLSLRGPPGPPGLPGPVFNLQDAPHGPKGDLGIPGIIGPPGLKGEKGEPGVMLAANLSRLTGPQGPKGIKGDCGVPGPAGIMGPVGPVGPKGEYGFPGRPGRSGITGPKGDKGESVAVLGAPGPPGPPGRPGMFNCPKGTVFPIPPRPRCKKAMNDPDNSTNGGDNCPTGGKGEKGEKGFPGMPALPLGMLPKGTTEEKGGQSSIGDKGEKGVAGAPGPPGVLGTTGVEGPKGENVSGPPGSPGSPGPPGSPGLGMNGPRGPQGPPGSPGVSIPVATIPGPVGPPGPPGLSAVLKTFATSELMMQQTMDSNTGDLSFIDTGTGKLFIRVRRGWKEVLLGNLIYKPIAIPLGQTATPGTARNYGLSLVALNQPLAGDFTEQQQNFIVDKMCYDQATKAGLPGHYRAFIATAGTTVKDIVPEKYKGSYPVTNLKGDILFSTYKSMFFGGGAKLPDNTPIYSFDGRNVMTDPSWPTKSIWHGSTILGNRMLANSCDMWRVENDSTVGRSSRLPYILGQETHSCNTPLIVLCIETVELT</sequence>